<gene>
    <name evidence="1" type="ORF">RNB18_34820</name>
</gene>
<dbReference type="EMBL" id="JAVREZ010000015">
    <property type="protein sequence ID" value="MDT0485294.1"/>
    <property type="molecule type" value="Genomic_DNA"/>
</dbReference>
<keyword evidence="2" id="KW-1185">Reference proteome</keyword>
<sequence length="139" mass="15182">MSRRIRAGQPTYDEVLAAAFDFLHAEGFVGPEATQLGHIYRRPGLHIQIWLHLGRESEVSTLVERFTGDGTREAAWLECLYIAAGCGPAQDVPGSVQSGRAMFKRLRQQAAGLERLLPAIAGPEASALFARCPTTRHSP</sequence>
<evidence type="ECO:0000313" key="2">
    <source>
        <dbReference type="Proteomes" id="UP001183824"/>
    </source>
</evidence>
<dbReference type="RefSeq" id="WP_266518939.1">
    <property type="nucleotide sequence ID" value="NZ_JAVREZ010000015.1"/>
</dbReference>
<name>A0ABU2VIU3_9ACTN</name>
<dbReference type="Proteomes" id="UP001183824">
    <property type="component" value="Unassembled WGS sequence"/>
</dbReference>
<protein>
    <submittedName>
        <fullName evidence="1">Uncharacterized protein</fullName>
    </submittedName>
</protein>
<evidence type="ECO:0000313" key="1">
    <source>
        <dbReference type="EMBL" id="MDT0485294.1"/>
    </source>
</evidence>
<proteinExistence type="predicted"/>
<comment type="caution">
    <text evidence="1">The sequence shown here is derived from an EMBL/GenBank/DDBJ whole genome shotgun (WGS) entry which is preliminary data.</text>
</comment>
<accession>A0ABU2VIU3</accession>
<organism evidence="1 2">
    <name type="scientific">Streptomyces doebereineriae</name>
    <dbReference type="NCBI Taxonomy" id="3075528"/>
    <lineage>
        <taxon>Bacteria</taxon>
        <taxon>Bacillati</taxon>
        <taxon>Actinomycetota</taxon>
        <taxon>Actinomycetes</taxon>
        <taxon>Kitasatosporales</taxon>
        <taxon>Streptomycetaceae</taxon>
        <taxon>Streptomyces</taxon>
    </lineage>
</organism>
<reference evidence="2" key="1">
    <citation type="submission" date="2023-07" db="EMBL/GenBank/DDBJ databases">
        <title>30 novel species of actinomycetes from the DSMZ collection.</title>
        <authorList>
            <person name="Nouioui I."/>
        </authorList>
    </citation>
    <scope>NUCLEOTIDE SEQUENCE [LARGE SCALE GENOMIC DNA]</scope>
    <source>
        <strain evidence="2">DSM 41640</strain>
    </source>
</reference>